<evidence type="ECO:0000313" key="2">
    <source>
        <dbReference type="EMBL" id="ARK29711.1"/>
    </source>
</evidence>
<dbReference type="Gene3D" id="3.40.50.2000">
    <property type="entry name" value="Glycogen Phosphorylase B"/>
    <property type="match status" value="1"/>
</dbReference>
<name>A0A1X9MDT5_9BACI</name>
<accession>A0A1X9MDT5</accession>
<keyword evidence="2" id="KW-0808">Transferase</keyword>
<evidence type="ECO:0000259" key="1">
    <source>
        <dbReference type="Pfam" id="PF00534"/>
    </source>
</evidence>
<evidence type="ECO:0000313" key="3">
    <source>
        <dbReference type="Proteomes" id="UP000193006"/>
    </source>
</evidence>
<dbReference type="SUPFAM" id="SSF53756">
    <property type="entry name" value="UDP-Glycosyltransferase/glycogen phosphorylase"/>
    <property type="match status" value="1"/>
</dbReference>
<proteinExistence type="predicted"/>
<dbReference type="STRING" id="199441.BkAM31D_07460"/>
<dbReference type="AlphaFoldDB" id="A0A1X9MDT5"/>
<dbReference type="Pfam" id="PF00534">
    <property type="entry name" value="Glycos_transf_1"/>
    <property type="match status" value="1"/>
</dbReference>
<sequence>MACGVPVVAPHHSAIPEIVDRKTGYLYEEENSKDAIKGISSILDDTTSYLTKSYSAREKVTEQFSISICGDYYAELIQTIVKEANE</sequence>
<dbReference type="InterPro" id="IPR001296">
    <property type="entry name" value="Glyco_trans_1"/>
</dbReference>
<organism evidence="2 3">
    <name type="scientific">Halalkalibacter krulwichiae</name>
    <dbReference type="NCBI Taxonomy" id="199441"/>
    <lineage>
        <taxon>Bacteria</taxon>
        <taxon>Bacillati</taxon>
        <taxon>Bacillota</taxon>
        <taxon>Bacilli</taxon>
        <taxon>Bacillales</taxon>
        <taxon>Bacillaceae</taxon>
        <taxon>Halalkalibacter</taxon>
    </lineage>
</organism>
<keyword evidence="3" id="KW-1185">Reference proteome</keyword>
<dbReference type="EMBL" id="CP020814">
    <property type="protein sequence ID" value="ARK29711.1"/>
    <property type="molecule type" value="Genomic_DNA"/>
</dbReference>
<feature type="domain" description="Glycosyl transferase family 1" evidence="1">
    <location>
        <begin position="1"/>
        <end position="50"/>
    </location>
</feature>
<dbReference type="Proteomes" id="UP000193006">
    <property type="component" value="Chromosome"/>
</dbReference>
<dbReference type="KEGG" id="bkw:BkAM31D_07460"/>
<dbReference type="RefSeq" id="WP_257391637.1">
    <property type="nucleotide sequence ID" value="NZ_CP020814.1"/>
</dbReference>
<gene>
    <name evidence="2" type="ORF">BkAM31D_07460</name>
</gene>
<protein>
    <submittedName>
        <fullName evidence="2">Glycosyl transferases group 1</fullName>
    </submittedName>
</protein>
<reference evidence="2 3" key="1">
    <citation type="submission" date="2017-04" db="EMBL/GenBank/DDBJ databases">
        <title>Bacillus krulwichiae AM31D Genome sequencing and assembly.</title>
        <authorList>
            <person name="Krulwich T.A."/>
            <person name="Anastor L."/>
            <person name="Ehrlich R."/>
            <person name="Ehrlich G.D."/>
            <person name="Janto B."/>
        </authorList>
    </citation>
    <scope>NUCLEOTIDE SEQUENCE [LARGE SCALE GENOMIC DNA]</scope>
    <source>
        <strain evidence="2 3">AM31D</strain>
    </source>
</reference>
<dbReference type="GO" id="GO:0016757">
    <property type="term" value="F:glycosyltransferase activity"/>
    <property type="evidence" value="ECO:0007669"/>
    <property type="project" value="InterPro"/>
</dbReference>